<feature type="region of interest" description="Disordered" evidence="1">
    <location>
        <begin position="66"/>
        <end position="87"/>
    </location>
</feature>
<name>A0A550BZM3_9AGAR</name>
<evidence type="ECO:0000313" key="3">
    <source>
        <dbReference type="Proteomes" id="UP000320762"/>
    </source>
</evidence>
<evidence type="ECO:0000256" key="1">
    <source>
        <dbReference type="SAM" id="MobiDB-lite"/>
    </source>
</evidence>
<dbReference type="AlphaFoldDB" id="A0A550BZM3"/>
<comment type="caution">
    <text evidence="2">The sequence shown here is derived from an EMBL/GenBank/DDBJ whole genome shotgun (WGS) entry which is preliminary data.</text>
</comment>
<reference evidence="2 3" key="1">
    <citation type="journal article" date="2019" name="New Phytol.">
        <title>Comparative genomics reveals unique wood-decay strategies and fruiting body development in the Schizophyllaceae.</title>
        <authorList>
            <person name="Almasi E."/>
            <person name="Sahu N."/>
            <person name="Krizsan K."/>
            <person name="Balint B."/>
            <person name="Kovacs G.M."/>
            <person name="Kiss B."/>
            <person name="Cseklye J."/>
            <person name="Drula E."/>
            <person name="Henrissat B."/>
            <person name="Nagy I."/>
            <person name="Chovatia M."/>
            <person name="Adam C."/>
            <person name="LaButti K."/>
            <person name="Lipzen A."/>
            <person name="Riley R."/>
            <person name="Grigoriev I.V."/>
            <person name="Nagy L.G."/>
        </authorList>
    </citation>
    <scope>NUCLEOTIDE SEQUENCE [LARGE SCALE GENOMIC DNA]</scope>
    <source>
        <strain evidence="2 3">NL-1724</strain>
    </source>
</reference>
<keyword evidence="3" id="KW-1185">Reference proteome</keyword>
<dbReference type="Proteomes" id="UP000320762">
    <property type="component" value="Unassembled WGS sequence"/>
</dbReference>
<sequence>MSLPLLSRRWRTLQGLSICCSRICASITSLGLHSNLSIFTYTTRQSFLTRRGSSLVRRSRQSLSTSCSSSTHISTKSKTASSICWLS</sequence>
<organism evidence="2 3">
    <name type="scientific">Schizophyllum amplum</name>
    <dbReference type="NCBI Taxonomy" id="97359"/>
    <lineage>
        <taxon>Eukaryota</taxon>
        <taxon>Fungi</taxon>
        <taxon>Dikarya</taxon>
        <taxon>Basidiomycota</taxon>
        <taxon>Agaricomycotina</taxon>
        <taxon>Agaricomycetes</taxon>
        <taxon>Agaricomycetidae</taxon>
        <taxon>Agaricales</taxon>
        <taxon>Schizophyllaceae</taxon>
        <taxon>Schizophyllum</taxon>
    </lineage>
</organism>
<gene>
    <name evidence="2" type="ORF">BD626DRAFT_203688</name>
</gene>
<accession>A0A550BZM3</accession>
<protein>
    <submittedName>
        <fullName evidence="2">Uncharacterized protein</fullName>
    </submittedName>
</protein>
<dbReference type="EMBL" id="VDMD01000040">
    <property type="protein sequence ID" value="TRM58000.1"/>
    <property type="molecule type" value="Genomic_DNA"/>
</dbReference>
<proteinExistence type="predicted"/>
<evidence type="ECO:0000313" key="2">
    <source>
        <dbReference type="EMBL" id="TRM58000.1"/>
    </source>
</evidence>